<evidence type="ECO:0000256" key="4">
    <source>
        <dbReference type="ARBA" id="ARBA00022692"/>
    </source>
</evidence>
<evidence type="ECO:0000256" key="5">
    <source>
        <dbReference type="ARBA" id="ARBA00022729"/>
    </source>
</evidence>
<dbReference type="RefSeq" id="WP_147231997.1">
    <property type="nucleotide sequence ID" value="NZ_VOSB01000024.1"/>
</dbReference>
<evidence type="ECO:0000313" key="16">
    <source>
        <dbReference type="Proteomes" id="UP000321938"/>
    </source>
</evidence>
<feature type="domain" description="TonB-dependent receptor-like beta-barrel" evidence="13">
    <location>
        <begin position="336"/>
        <end position="808"/>
    </location>
</feature>
<feature type="signal peptide" evidence="12">
    <location>
        <begin position="1"/>
        <end position="22"/>
    </location>
</feature>
<keyword evidence="2 10" id="KW-0813">Transport</keyword>
<dbReference type="SUPFAM" id="SSF56935">
    <property type="entry name" value="Porins"/>
    <property type="match status" value="1"/>
</dbReference>
<evidence type="ECO:0000256" key="9">
    <source>
        <dbReference type="ARBA" id="ARBA00023237"/>
    </source>
</evidence>
<comment type="similarity">
    <text evidence="10 11">Belongs to the TonB-dependent receptor family.</text>
</comment>
<dbReference type="Pfam" id="PF13715">
    <property type="entry name" value="CarbopepD_reg_2"/>
    <property type="match status" value="1"/>
</dbReference>
<evidence type="ECO:0000256" key="1">
    <source>
        <dbReference type="ARBA" id="ARBA00004571"/>
    </source>
</evidence>
<evidence type="ECO:0000313" key="15">
    <source>
        <dbReference type="EMBL" id="TXE15833.1"/>
    </source>
</evidence>
<proteinExistence type="inferred from homology"/>
<dbReference type="OrthoDB" id="1453181at2"/>
<evidence type="ECO:0000256" key="8">
    <source>
        <dbReference type="ARBA" id="ARBA00023170"/>
    </source>
</evidence>
<gene>
    <name evidence="15" type="ORF">ES692_15170</name>
</gene>
<evidence type="ECO:0000256" key="3">
    <source>
        <dbReference type="ARBA" id="ARBA00022452"/>
    </source>
</evidence>
<sequence length="858" mass="93617">MKKFSKCLLVFVVLLCTTLAFSQSTITGKILGSDFNEPLPGANVVEKGTSNGTTTNFDGNFTFKTNASSGELVITFVGYSSKTISFSGDQDLGTISLASSDIGLQEIQIIASVAVDRKTPVAVSTIRAAEIELKLGTQEFPEILKSTPGVYATKQGGGFGDGRINLRGFSSENVAVMINGVPVNDMENGRVFWSNWAGLGDVTSSMQVQRGLGAAKVAVPSIGGTINILSKTTDVEAGGNLYTTIANDGYKKFGLTYSTGLMENGFAATVSAAKTDGNGYVDGTEFTAVNYFVNISKQINENHKIALTAFGAKQTHGQRQNRHTIETFRDSERGIKFNSDWGYKDGQVTNSEDNFYHKPQISLNHYWTISDKTNLSTAAYASFGSGGGGGTAGDNSKFFLENDDYRVGVLGTIDFDKIVDENVAAGVSGSESILRASRNDHKWYGILSTLKTDITDELVLLAGLDYRYYRGLHFQEVTDLLGGQYHSDDNDVNNPNRQTQVGDKIGYNNDGLVNWLGGFTQLEYSKDKLSAFVALNASNTSYKRIDYFNYLDTDPLQETDASNFFGYGAKGGANFNIDDNHNVFANLGYFERAPFFRAVYPNFNNDDVNDGQENEKITSFELGYGFRGEKLSANVNVYHTTWNDRTEFAGFQRQDGTLAFANILGVNALHQGLEIDFVYRATDALKLTGMASLGDWTWKNNIEGVEIRDEEQNVIETVDIIIKDLHVGDAAQTTFALGANYNLGANTIVTLDYNYFADLYADFDPSDRGTAGPDAWKVPAYGIFDTAVRHNFKFGEFDAILTGRINNILNTTHITDALDGSGRGNVGDADYIAPSSARSARVFYGFGRTFSVGMKLNF</sequence>
<evidence type="ECO:0000256" key="10">
    <source>
        <dbReference type="PROSITE-ProRule" id="PRU01360"/>
    </source>
</evidence>
<evidence type="ECO:0000256" key="11">
    <source>
        <dbReference type="RuleBase" id="RU003357"/>
    </source>
</evidence>
<evidence type="ECO:0000256" key="2">
    <source>
        <dbReference type="ARBA" id="ARBA00022448"/>
    </source>
</evidence>
<dbReference type="SUPFAM" id="SSF49464">
    <property type="entry name" value="Carboxypeptidase regulatory domain-like"/>
    <property type="match status" value="1"/>
</dbReference>
<evidence type="ECO:0000259" key="13">
    <source>
        <dbReference type="Pfam" id="PF00593"/>
    </source>
</evidence>
<feature type="domain" description="TonB-dependent receptor plug" evidence="14">
    <location>
        <begin position="117"/>
        <end position="224"/>
    </location>
</feature>
<keyword evidence="8 15" id="KW-0675">Receptor</keyword>
<keyword evidence="4 10" id="KW-0812">Transmembrane</keyword>
<dbReference type="Pfam" id="PF07715">
    <property type="entry name" value="Plug"/>
    <property type="match status" value="1"/>
</dbReference>
<dbReference type="AlphaFoldDB" id="A0A5C7B5I7"/>
<dbReference type="InterPro" id="IPR037066">
    <property type="entry name" value="Plug_dom_sf"/>
</dbReference>
<dbReference type="InterPro" id="IPR036942">
    <property type="entry name" value="Beta-barrel_TonB_sf"/>
</dbReference>
<dbReference type="InterPro" id="IPR039426">
    <property type="entry name" value="TonB-dep_rcpt-like"/>
</dbReference>
<keyword evidence="7 10" id="KW-0472">Membrane</keyword>
<keyword evidence="9 10" id="KW-0998">Cell outer membrane</keyword>
<dbReference type="Gene3D" id="2.60.40.1120">
    <property type="entry name" value="Carboxypeptidase-like, regulatory domain"/>
    <property type="match status" value="1"/>
</dbReference>
<evidence type="ECO:0000256" key="12">
    <source>
        <dbReference type="SAM" id="SignalP"/>
    </source>
</evidence>
<dbReference type="InterPro" id="IPR012910">
    <property type="entry name" value="Plug_dom"/>
</dbReference>
<keyword evidence="6 11" id="KW-0798">TonB box</keyword>
<organism evidence="15 16">
    <name type="scientific">Psychroserpens burtonensis</name>
    <dbReference type="NCBI Taxonomy" id="49278"/>
    <lineage>
        <taxon>Bacteria</taxon>
        <taxon>Pseudomonadati</taxon>
        <taxon>Bacteroidota</taxon>
        <taxon>Flavobacteriia</taxon>
        <taxon>Flavobacteriales</taxon>
        <taxon>Flavobacteriaceae</taxon>
        <taxon>Psychroserpens</taxon>
    </lineage>
</organism>
<comment type="caution">
    <text evidence="15">The sequence shown here is derived from an EMBL/GenBank/DDBJ whole genome shotgun (WGS) entry which is preliminary data.</text>
</comment>
<evidence type="ECO:0000259" key="14">
    <source>
        <dbReference type="Pfam" id="PF07715"/>
    </source>
</evidence>
<dbReference type="GO" id="GO:0009279">
    <property type="term" value="C:cell outer membrane"/>
    <property type="evidence" value="ECO:0007669"/>
    <property type="project" value="UniProtKB-SubCell"/>
</dbReference>
<dbReference type="Pfam" id="PF00593">
    <property type="entry name" value="TonB_dep_Rec_b-barrel"/>
    <property type="match status" value="1"/>
</dbReference>
<dbReference type="GO" id="GO:0015344">
    <property type="term" value="F:siderophore uptake transmembrane transporter activity"/>
    <property type="evidence" value="ECO:0007669"/>
    <property type="project" value="TreeGrafter"/>
</dbReference>
<protein>
    <submittedName>
        <fullName evidence="15">TonB-dependent receptor</fullName>
    </submittedName>
</protein>
<comment type="subcellular location">
    <subcellularLocation>
        <location evidence="1 10">Cell outer membrane</location>
        <topology evidence="1 10">Multi-pass membrane protein</topology>
    </subcellularLocation>
</comment>
<dbReference type="Gene3D" id="2.40.170.20">
    <property type="entry name" value="TonB-dependent receptor, beta-barrel domain"/>
    <property type="match status" value="1"/>
</dbReference>
<evidence type="ECO:0000256" key="6">
    <source>
        <dbReference type="ARBA" id="ARBA00023077"/>
    </source>
</evidence>
<feature type="chain" id="PRO_5022892974" evidence="12">
    <location>
        <begin position="23"/>
        <end position="858"/>
    </location>
</feature>
<evidence type="ECO:0000256" key="7">
    <source>
        <dbReference type="ARBA" id="ARBA00023136"/>
    </source>
</evidence>
<keyword evidence="3 10" id="KW-1134">Transmembrane beta strand</keyword>
<keyword evidence="5 12" id="KW-0732">Signal</keyword>
<name>A0A5C7B5I7_9FLAO</name>
<dbReference type="Gene3D" id="2.170.130.10">
    <property type="entry name" value="TonB-dependent receptor, plug domain"/>
    <property type="match status" value="1"/>
</dbReference>
<accession>A0A5C7B5I7</accession>
<dbReference type="InterPro" id="IPR000531">
    <property type="entry name" value="Beta-barrel_TonB"/>
</dbReference>
<dbReference type="EMBL" id="VOSB01000024">
    <property type="protein sequence ID" value="TXE15833.1"/>
    <property type="molecule type" value="Genomic_DNA"/>
</dbReference>
<dbReference type="InterPro" id="IPR008969">
    <property type="entry name" value="CarboxyPept-like_regulatory"/>
</dbReference>
<dbReference type="PANTHER" id="PTHR30069:SF29">
    <property type="entry name" value="HEMOGLOBIN AND HEMOGLOBIN-HAPTOGLOBIN-BINDING PROTEIN 1-RELATED"/>
    <property type="match status" value="1"/>
</dbReference>
<reference evidence="15 16" key="1">
    <citation type="submission" date="2019-08" db="EMBL/GenBank/DDBJ databases">
        <title>Genome of Psychroserpens burtonensis ACAM 167.</title>
        <authorList>
            <person name="Bowman J.P."/>
        </authorList>
    </citation>
    <scope>NUCLEOTIDE SEQUENCE [LARGE SCALE GENOMIC DNA]</scope>
    <source>
        <strain evidence="15 16">ACAM 167</strain>
    </source>
</reference>
<dbReference type="STRING" id="1123037.GCA_000425305_00313"/>
<dbReference type="PROSITE" id="PS52016">
    <property type="entry name" value="TONB_DEPENDENT_REC_3"/>
    <property type="match status" value="1"/>
</dbReference>
<dbReference type="Proteomes" id="UP000321938">
    <property type="component" value="Unassembled WGS sequence"/>
</dbReference>
<keyword evidence="16" id="KW-1185">Reference proteome</keyword>
<dbReference type="GO" id="GO:0044718">
    <property type="term" value="P:siderophore transmembrane transport"/>
    <property type="evidence" value="ECO:0007669"/>
    <property type="project" value="TreeGrafter"/>
</dbReference>
<dbReference type="PANTHER" id="PTHR30069">
    <property type="entry name" value="TONB-DEPENDENT OUTER MEMBRANE RECEPTOR"/>
    <property type="match status" value="1"/>
</dbReference>